<reference evidence="1" key="1">
    <citation type="journal article" date="2013" name="J. Plant Res.">
        <title>Effect of fungi and light on seed germination of three Opuntia species from semiarid lands of central Mexico.</title>
        <authorList>
            <person name="Delgado-Sanchez P."/>
            <person name="Jimenez-Bremont J.F."/>
            <person name="Guerrero-Gonzalez Mde L."/>
            <person name="Flores J."/>
        </authorList>
    </citation>
    <scope>NUCLEOTIDE SEQUENCE</scope>
    <source>
        <tissue evidence="1">Cladode</tissue>
    </source>
</reference>
<protein>
    <submittedName>
        <fullName evidence="1">Uncharacterized protein</fullName>
    </submittedName>
</protein>
<dbReference type="AlphaFoldDB" id="A0A7C9EC65"/>
<proteinExistence type="predicted"/>
<organism evidence="1">
    <name type="scientific">Opuntia streptacantha</name>
    <name type="common">Prickly pear cactus</name>
    <name type="synonym">Opuntia cardona</name>
    <dbReference type="NCBI Taxonomy" id="393608"/>
    <lineage>
        <taxon>Eukaryota</taxon>
        <taxon>Viridiplantae</taxon>
        <taxon>Streptophyta</taxon>
        <taxon>Embryophyta</taxon>
        <taxon>Tracheophyta</taxon>
        <taxon>Spermatophyta</taxon>
        <taxon>Magnoliopsida</taxon>
        <taxon>eudicotyledons</taxon>
        <taxon>Gunneridae</taxon>
        <taxon>Pentapetalae</taxon>
        <taxon>Caryophyllales</taxon>
        <taxon>Cactineae</taxon>
        <taxon>Cactaceae</taxon>
        <taxon>Opuntioideae</taxon>
        <taxon>Opuntia</taxon>
    </lineage>
</organism>
<reference evidence="1" key="2">
    <citation type="submission" date="2020-07" db="EMBL/GenBank/DDBJ databases">
        <authorList>
            <person name="Vera ALvarez R."/>
            <person name="Arias-Moreno D.M."/>
            <person name="Jimenez-Jacinto V."/>
            <person name="Jimenez-Bremont J.F."/>
            <person name="Swaminathan K."/>
            <person name="Moose S.P."/>
            <person name="Guerrero-Gonzalez M.L."/>
            <person name="Marino-Ramirez L."/>
            <person name="Landsman D."/>
            <person name="Rodriguez-Kessler M."/>
            <person name="Delgado-Sanchez P."/>
        </authorList>
    </citation>
    <scope>NUCLEOTIDE SEQUENCE</scope>
    <source>
        <tissue evidence="1">Cladode</tissue>
    </source>
</reference>
<accession>A0A7C9EC65</accession>
<name>A0A7C9EC65_OPUST</name>
<sequence>MDIYERRENAAAGCGISRSSNFIIPLNSCIDFISKASGKMKCTCVVAENMYSMPLQPSSAMRFNFIVLPGGKPSPRLVITHWRSFSSSMSQGTTNFSLRKSTLIISIALSYASSIFLDVTKFRNPS</sequence>
<dbReference type="EMBL" id="GISG01210019">
    <property type="protein sequence ID" value="MBA4660845.1"/>
    <property type="molecule type" value="Transcribed_RNA"/>
</dbReference>
<evidence type="ECO:0000313" key="1">
    <source>
        <dbReference type="EMBL" id="MBA4660845.1"/>
    </source>
</evidence>